<evidence type="ECO:0000256" key="3">
    <source>
        <dbReference type="ARBA" id="ARBA00022448"/>
    </source>
</evidence>
<feature type="domain" description="Solute-binding protein family 5" evidence="5">
    <location>
        <begin position="74"/>
        <end position="442"/>
    </location>
</feature>
<dbReference type="InterPro" id="IPR030678">
    <property type="entry name" value="Peptide/Ni-bd"/>
</dbReference>
<keyword evidence="7" id="KW-1185">Reference proteome</keyword>
<comment type="subcellular location">
    <subcellularLocation>
        <location evidence="1">Periplasm</location>
    </subcellularLocation>
</comment>
<evidence type="ECO:0000259" key="5">
    <source>
        <dbReference type="Pfam" id="PF00496"/>
    </source>
</evidence>
<gene>
    <name evidence="6" type="ORF">NRP21_08930</name>
</gene>
<dbReference type="Gene3D" id="3.10.105.10">
    <property type="entry name" value="Dipeptide-binding Protein, Domain 3"/>
    <property type="match status" value="1"/>
</dbReference>
<sequence length="530" mass="58314">MAGGTPVSRRVLLAGLPLALTAQGQAPAPGQSLTIGVGTPPTSVDPHFHNNGPNNSLTMHIFDRLVDRDARARPVPGLAESWRVVADTEWEFRLRRGVKWHDGRDFTADDVVFTFARVPEVANSPGGFGGFLRQVARVEVADPHTLRIHTKQPHPLLPVDLTQISIIARHVNGTATEDYNSGKAAIGTGPYRLVSYASGDRAVLARNDAWWSGAEPWAVVNYRFLANDASRTAALLSGDVDLIDQIPTSDLAKLKRDPRVAVSEIASLRTMFMAPVHSPEGGSAQVADNSGAPLPRNPFLDLRVRRALSMAINREALVERVMEGAAEPTGQWLPREAFGYNPDVKPDTFDPDGAKRLLAEAGFPQGFRLVIATPNDRWPNDSRLAQAVAQMWTRIGVRTTVDSMPYAAFVPRRTRFEFPMQMAAWGSSTGEATNYLINIIGTPNRQKLTGSNNMWRYSDAMLDEMVARASATMDDAGREALLREAVARYAQQVPYIQLLQLTNTWAFRRGLRHDPRMDERTIAMGVRAEA</sequence>
<evidence type="ECO:0000256" key="1">
    <source>
        <dbReference type="ARBA" id="ARBA00004418"/>
    </source>
</evidence>
<dbReference type="PIRSF" id="PIRSF002741">
    <property type="entry name" value="MppA"/>
    <property type="match status" value="1"/>
</dbReference>
<dbReference type="InterPro" id="IPR000914">
    <property type="entry name" value="SBP_5_dom"/>
</dbReference>
<dbReference type="RefSeq" id="WP_257715843.1">
    <property type="nucleotide sequence ID" value="NZ_JANJOU010000006.1"/>
</dbReference>
<dbReference type="EMBL" id="JANJOU010000006">
    <property type="protein sequence ID" value="MCR0982168.1"/>
    <property type="molecule type" value="Genomic_DNA"/>
</dbReference>
<dbReference type="PANTHER" id="PTHR30290:SF9">
    <property type="entry name" value="OLIGOPEPTIDE-BINDING PROTEIN APPA"/>
    <property type="match status" value="1"/>
</dbReference>
<keyword evidence="3" id="KW-0813">Transport</keyword>
<dbReference type="InterPro" id="IPR039424">
    <property type="entry name" value="SBP_5"/>
</dbReference>
<dbReference type="Gene3D" id="3.40.190.10">
    <property type="entry name" value="Periplasmic binding protein-like II"/>
    <property type="match status" value="1"/>
</dbReference>
<keyword evidence="4" id="KW-0732">Signal</keyword>
<protein>
    <submittedName>
        <fullName evidence="6">ABC transporter substrate-binding protein</fullName>
    </submittedName>
</protein>
<reference evidence="6 7" key="1">
    <citation type="submission" date="2022-06" db="EMBL/GenBank/DDBJ databases">
        <title>Roseomonas CN29.</title>
        <authorList>
            <person name="Cheng Y."/>
            <person name="He X."/>
        </authorList>
    </citation>
    <scope>NUCLEOTIDE SEQUENCE [LARGE SCALE GENOMIC DNA]</scope>
    <source>
        <strain evidence="6 7">CN29</strain>
    </source>
</reference>
<evidence type="ECO:0000313" key="6">
    <source>
        <dbReference type="EMBL" id="MCR0982168.1"/>
    </source>
</evidence>
<name>A0ABT1X242_9PROT</name>
<evidence type="ECO:0000313" key="7">
    <source>
        <dbReference type="Proteomes" id="UP001524642"/>
    </source>
</evidence>
<comment type="caution">
    <text evidence="6">The sequence shown here is derived from an EMBL/GenBank/DDBJ whole genome shotgun (WGS) entry which is preliminary data.</text>
</comment>
<dbReference type="Gene3D" id="3.90.76.10">
    <property type="entry name" value="Dipeptide-binding Protein, Domain 1"/>
    <property type="match status" value="1"/>
</dbReference>
<organism evidence="6 7">
    <name type="scientific">Roseomonas populi</name>
    <dbReference type="NCBI Taxonomy" id="3121582"/>
    <lineage>
        <taxon>Bacteria</taxon>
        <taxon>Pseudomonadati</taxon>
        <taxon>Pseudomonadota</taxon>
        <taxon>Alphaproteobacteria</taxon>
        <taxon>Acetobacterales</taxon>
        <taxon>Roseomonadaceae</taxon>
        <taxon>Roseomonas</taxon>
    </lineage>
</organism>
<proteinExistence type="inferred from homology"/>
<dbReference type="Proteomes" id="UP001524642">
    <property type="component" value="Unassembled WGS sequence"/>
</dbReference>
<dbReference type="CDD" id="cd08498">
    <property type="entry name" value="PBP2_NikA_DppA_OppA_like_2"/>
    <property type="match status" value="1"/>
</dbReference>
<comment type="similarity">
    <text evidence="2">Belongs to the bacterial solute-binding protein 5 family.</text>
</comment>
<dbReference type="PANTHER" id="PTHR30290">
    <property type="entry name" value="PERIPLASMIC BINDING COMPONENT OF ABC TRANSPORTER"/>
    <property type="match status" value="1"/>
</dbReference>
<evidence type="ECO:0000256" key="2">
    <source>
        <dbReference type="ARBA" id="ARBA00005695"/>
    </source>
</evidence>
<dbReference type="Pfam" id="PF00496">
    <property type="entry name" value="SBP_bac_5"/>
    <property type="match status" value="1"/>
</dbReference>
<accession>A0ABT1X242</accession>
<dbReference type="SUPFAM" id="SSF53850">
    <property type="entry name" value="Periplasmic binding protein-like II"/>
    <property type="match status" value="1"/>
</dbReference>
<evidence type="ECO:0000256" key="4">
    <source>
        <dbReference type="ARBA" id="ARBA00022729"/>
    </source>
</evidence>